<sequence length="247" mass="26598">MKKKLSMLCLLAGASVYSQIGIGTSSPKATLHIEPSSITNPTGQDGILIPRMNKFPNSAVAKGQLIYMFNNTNTTILDGLYIWNGVLWDYLVRAPYIITQDDSLYNAQGEGFSLGSTNSNSEQSVLFSSIVPLNRDGFSLSTNKLRIGKKGSYYISFSSGLKTTSPAPTRATFYFQLKRNGSTVISTSSSIPVERISGSNIVMADIVSLSAGDEITVTVTKPSEASTSNITYSGFGNNALTLTYLHE</sequence>
<name>A0A3G6NAU3_CHRCU</name>
<gene>
    <name evidence="3" type="ORF">EG346_19745</name>
</gene>
<dbReference type="KEGG" id="ccau:EG346_19745"/>
<reference evidence="4" key="1">
    <citation type="submission" date="2018-11" db="EMBL/GenBank/DDBJ databases">
        <title>Proposal to divide the Flavobacteriaceae and reorganize its genera based on Amino Acid Identity values calculated from whole genome sequences.</title>
        <authorList>
            <person name="Nicholson A.C."/>
            <person name="Gulvik C.A."/>
            <person name="Whitney A.M."/>
            <person name="Humrighouse B.W."/>
            <person name="Bell M."/>
            <person name="Holmes B."/>
            <person name="Steigerwalt A.G."/>
            <person name="Villarma A."/>
            <person name="Sheth M."/>
            <person name="Batra D."/>
            <person name="Pryor J."/>
            <person name="Bernardet J.-F."/>
            <person name="Hugo C."/>
            <person name="Kampfer P."/>
            <person name="Newman J."/>
            <person name="McQuiston J.R."/>
        </authorList>
    </citation>
    <scope>NUCLEOTIDE SEQUENCE [LARGE SCALE GENOMIC DNA]</scope>
    <source>
        <strain evidence="4">G0188</strain>
    </source>
</reference>
<dbReference type="InterPro" id="IPR006052">
    <property type="entry name" value="TNF_dom"/>
</dbReference>
<dbReference type="InterPro" id="IPR008983">
    <property type="entry name" value="Tumour_necrosis_fac-like_dom"/>
</dbReference>
<evidence type="ECO:0000313" key="3">
    <source>
        <dbReference type="EMBL" id="AZA50269.1"/>
    </source>
</evidence>
<dbReference type="Proteomes" id="UP000273270">
    <property type="component" value="Chromosome"/>
</dbReference>
<evidence type="ECO:0000259" key="2">
    <source>
        <dbReference type="Pfam" id="PF00229"/>
    </source>
</evidence>
<dbReference type="GO" id="GO:0005164">
    <property type="term" value="F:tumor necrosis factor receptor binding"/>
    <property type="evidence" value="ECO:0007669"/>
    <property type="project" value="InterPro"/>
</dbReference>
<evidence type="ECO:0000313" key="4">
    <source>
        <dbReference type="Proteomes" id="UP000273270"/>
    </source>
</evidence>
<dbReference type="OrthoDB" id="1488700at2"/>
<accession>A0A3G6NAU3</accession>
<dbReference type="EMBL" id="CP033920">
    <property type="protein sequence ID" value="AZA50269.1"/>
    <property type="molecule type" value="Genomic_DNA"/>
</dbReference>
<feature type="domain" description="THD" evidence="2">
    <location>
        <begin position="135"/>
        <end position="236"/>
    </location>
</feature>
<organism evidence="3 4">
    <name type="scientific">Chryseobacterium carnipullorum</name>
    <dbReference type="NCBI Taxonomy" id="1124835"/>
    <lineage>
        <taxon>Bacteria</taxon>
        <taxon>Pseudomonadati</taxon>
        <taxon>Bacteroidota</taxon>
        <taxon>Flavobacteriia</taxon>
        <taxon>Flavobacteriales</taxon>
        <taxon>Weeksellaceae</taxon>
        <taxon>Chryseobacterium group</taxon>
        <taxon>Chryseobacterium</taxon>
    </lineage>
</organism>
<evidence type="ECO:0000256" key="1">
    <source>
        <dbReference type="SAM" id="SignalP"/>
    </source>
</evidence>
<dbReference type="GO" id="GO:0006955">
    <property type="term" value="P:immune response"/>
    <property type="evidence" value="ECO:0007669"/>
    <property type="project" value="InterPro"/>
</dbReference>
<keyword evidence="1" id="KW-0732">Signal</keyword>
<feature type="chain" id="PRO_5018237523" description="THD domain-containing protein" evidence="1">
    <location>
        <begin position="21"/>
        <end position="247"/>
    </location>
</feature>
<dbReference type="Pfam" id="PF00229">
    <property type="entry name" value="TNF"/>
    <property type="match status" value="1"/>
</dbReference>
<dbReference type="RefSeq" id="WP_123880923.1">
    <property type="nucleotide sequence ID" value="NZ_CP033920.1"/>
</dbReference>
<keyword evidence="4" id="KW-1185">Reference proteome</keyword>
<dbReference type="GO" id="GO:0016020">
    <property type="term" value="C:membrane"/>
    <property type="evidence" value="ECO:0007669"/>
    <property type="project" value="InterPro"/>
</dbReference>
<dbReference type="Gene3D" id="2.60.120.40">
    <property type="match status" value="1"/>
</dbReference>
<feature type="signal peptide" evidence="1">
    <location>
        <begin position="1"/>
        <end position="20"/>
    </location>
</feature>
<dbReference type="SUPFAM" id="SSF49842">
    <property type="entry name" value="TNF-like"/>
    <property type="match status" value="1"/>
</dbReference>
<dbReference type="AlphaFoldDB" id="A0A3G6NAU3"/>
<proteinExistence type="predicted"/>
<protein>
    <recommendedName>
        <fullName evidence="2">THD domain-containing protein</fullName>
    </recommendedName>
</protein>